<evidence type="ECO:0000313" key="2">
    <source>
        <dbReference type="EMBL" id="MFC4311033.1"/>
    </source>
</evidence>
<dbReference type="Proteomes" id="UP001595904">
    <property type="component" value="Unassembled WGS sequence"/>
</dbReference>
<sequence>MKKLGLRLRPRVVEPAKQPGRIAFDERGNAVYAWNDDRFSEDGEQGERARRKALDHPGLSFVEDELPANTPIQNNAKGTRMGYNPYESGLLKRKPTAPKRDLRELSKWIEMKKKVGEKRGD</sequence>
<keyword evidence="3" id="KW-1185">Reference proteome</keyword>
<dbReference type="EMBL" id="JBHSDU010000003">
    <property type="protein sequence ID" value="MFC4311033.1"/>
    <property type="molecule type" value="Genomic_DNA"/>
</dbReference>
<evidence type="ECO:0000313" key="3">
    <source>
        <dbReference type="Proteomes" id="UP001595904"/>
    </source>
</evidence>
<name>A0ABV8SWL6_9GAMM</name>
<feature type="region of interest" description="Disordered" evidence="1">
    <location>
        <begin position="69"/>
        <end position="105"/>
    </location>
</feature>
<protein>
    <submittedName>
        <fullName evidence="2">Uncharacterized protein</fullName>
    </submittedName>
</protein>
<comment type="caution">
    <text evidence="2">The sequence shown here is derived from an EMBL/GenBank/DDBJ whole genome shotgun (WGS) entry which is preliminary data.</text>
</comment>
<evidence type="ECO:0000256" key="1">
    <source>
        <dbReference type="SAM" id="MobiDB-lite"/>
    </source>
</evidence>
<organism evidence="2 3">
    <name type="scientific">Steroidobacter flavus</name>
    <dbReference type="NCBI Taxonomy" id="1842136"/>
    <lineage>
        <taxon>Bacteria</taxon>
        <taxon>Pseudomonadati</taxon>
        <taxon>Pseudomonadota</taxon>
        <taxon>Gammaproteobacteria</taxon>
        <taxon>Steroidobacterales</taxon>
        <taxon>Steroidobacteraceae</taxon>
        <taxon>Steroidobacter</taxon>
    </lineage>
</organism>
<gene>
    <name evidence="2" type="ORF">ACFPN2_18190</name>
</gene>
<accession>A0ABV8SWL6</accession>
<dbReference type="RefSeq" id="WP_380599023.1">
    <property type="nucleotide sequence ID" value="NZ_JBHSDU010000003.1"/>
</dbReference>
<reference evidence="3" key="1">
    <citation type="journal article" date="2019" name="Int. J. Syst. Evol. Microbiol.">
        <title>The Global Catalogue of Microorganisms (GCM) 10K type strain sequencing project: providing services to taxonomists for standard genome sequencing and annotation.</title>
        <authorList>
            <consortium name="The Broad Institute Genomics Platform"/>
            <consortium name="The Broad Institute Genome Sequencing Center for Infectious Disease"/>
            <person name="Wu L."/>
            <person name="Ma J."/>
        </authorList>
    </citation>
    <scope>NUCLEOTIDE SEQUENCE [LARGE SCALE GENOMIC DNA]</scope>
    <source>
        <strain evidence="3">CGMCC 1.10759</strain>
    </source>
</reference>
<proteinExistence type="predicted"/>